<reference evidence="2 3" key="1">
    <citation type="submission" date="2013-05" db="EMBL/GenBank/DDBJ databases">
        <title>Draft genome sequence of Rubidibacter lacunae KORDI 51-2.</title>
        <authorList>
            <person name="Choi D.H."/>
            <person name="Noh J.H."/>
            <person name="Kwon K.-K."/>
            <person name="Lee J.-H."/>
            <person name="Ryu J.-Y."/>
        </authorList>
    </citation>
    <scope>NUCLEOTIDE SEQUENCE [LARGE SCALE GENOMIC DNA]</scope>
    <source>
        <strain evidence="2 3">KORDI 51-2</strain>
    </source>
</reference>
<gene>
    <name evidence="2" type="ORF">KR51_00010200</name>
</gene>
<dbReference type="Pfam" id="PF04023">
    <property type="entry name" value="FeoA"/>
    <property type="match status" value="1"/>
</dbReference>
<evidence type="ECO:0000313" key="2">
    <source>
        <dbReference type="EMBL" id="ERN42293.1"/>
    </source>
</evidence>
<comment type="caution">
    <text evidence="2">The sequence shown here is derived from an EMBL/GenBank/DDBJ whole genome shotgun (WGS) entry which is preliminary data.</text>
</comment>
<name>U5DCP1_9CHRO</name>
<organism evidence="2 3">
    <name type="scientific">Rubidibacter lacunae KORDI 51-2</name>
    <dbReference type="NCBI Taxonomy" id="582515"/>
    <lineage>
        <taxon>Bacteria</taxon>
        <taxon>Bacillati</taxon>
        <taxon>Cyanobacteriota</taxon>
        <taxon>Cyanophyceae</taxon>
        <taxon>Oscillatoriophycideae</taxon>
        <taxon>Chroococcales</taxon>
        <taxon>Aphanothecaceae</taxon>
        <taxon>Rubidibacter</taxon>
    </lineage>
</organism>
<dbReference type="RefSeq" id="WP_022605312.1">
    <property type="nucleotide sequence ID" value="NZ_ASSJ01000027.1"/>
</dbReference>
<dbReference type="InterPro" id="IPR008988">
    <property type="entry name" value="Transcriptional_repressor_C"/>
</dbReference>
<proteinExistence type="predicted"/>
<dbReference type="AlphaFoldDB" id="U5DCP1"/>
<dbReference type="GO" id="GO:0046914">
    <property type="term" value="F:transition metal ion binding"/>
    <property type="evidence" value="ECO:0007669"/>
    <property type="project" value="InterPro"/>
</dbReference>
<evidence type="ECO:0000313" key="3">
    <source>
        <dbReference type="Proteomes" id="UP000016960"/>
    </source>
</evidence>
<dbReference type="SUPFAM" id="SSF50037">
    <property type="entry name" value="C-terminal domain of transcriptional repressors"/>
    <property type="match status" value="1"/>
</dbReference>
<feature type="domain" description="Ferrous iron transporter FeoA-like" evidence="1">
    <location>
        <begin position="122"/>
        <end position="191"/>
    </location>
</feature>
<evidence type="ECO:0000259" key="1">
    <source>
        <dbReference type="Pfam" id="PF04023"/>
    </source>
</evidence>
<sequence>MKNACEQPPWLLSYYSGSPIDAGVQPRSIHSVPLATTRAGEWVWLDEAEGSLGTSCCNRHGLRCGAAIRIISVRPSGSVTFAVSGGNGQLIGVAAARAKQIWVSRHPLTMTNSASSDTHSHEMAPGSFNRIVGYAWAYRGYMGKLLSQGLAPGREFAVRQVRSYCGAVDIDLAGRRLVLSKIEADALVVEPINSYTWE</sequence>
<dbReference type="Proteomes" id="UP000016960">
    <property type="component" value="Unassembled WGS sequence"/>
</dbReference>
<accession>U5DCP1</accession>
<dbReference type="EMBL" id="ASSJ01000027">
    <property type="protein sequence ID" value="ERN42293.1"/>
    <property type="molecule type" value="Genomic_DNA"/>
</dbReference>
<dbReference type="OrthoDB" id="9811076at2"/>
<dbReference type="InterPro" id="IPR007167">
    <property type="entry name" value="Fe-transptr_FeoA-like"/>
</dbReference>
<protein>
    <submittedName>
        <fullName evidence="2">Fe2+ transport system protein A</fullName>
    </submittedName>
</protein>
<keyword evidence="3" id="KW-1185">Reference proteome</keyword>
<dbReference type="STRING" id="582515.KR51_00010200"/>
<dbReference type="eggNOG" id="COG1918">
    <property type="taxonomic scope" value="Bacteria"/>
</dbReference>
<dbReference type="InParanoid" id="U5DCP1"/>